<evidence type="ECO:0000313" key="3">
    <source>
        <dbReference type="Proteomes" id="UP000076404"/>
    </source>
</evidence>
<sequence length="633" mass="68320">MWLSFAVFLVMRPYEGIVHDARLYVGYALAPLDPDGIGLDILFQQDGQSGYSIYPVFLREMVRLIGPAAAAMVTSYLALALWFLGAWRFAGRFAPRVMGAGALALVLVLATSLHTYYGGSTTFHFAEPFASPRTLAEACVLLGLSFALGGAAIPSALWLLTAMAIHPLMAIGGAAAAVFVLLPSNRMRWYAAAMGGLAVCALLLGAWFGVPLGGLTARFDGEWKRVLQDYGSLVFLSGWEPLDFARLLVHLSTVAIAYRLLTAKGQRLLVAVVVMACSSLALTFVGADHLQMVLIAQAQPWRVLWLLAFVSAVLLGVILLSLRSSARNANEAAFRTAGAYTLVLAWCMVGTSTAAATLSMLAAFLWWLPAFRPGLTVPGSLVRVAPVVALMLLAVIAAAEASVVLPLYAASPAREMLWLWPTWVLAGVPRFAVACAVVPALAGLWPAKAARSWQPVTAAVLTLALFFTFDSRSRYQRSVEQGLVQQMATARTVISGPVLWPDGELEPWAFLGSAGYGSIIQGTPRVFSRDLAMQWGARRRQLLSLEASVKDPRYRLGMERLYHSPEAMQELCSAGDPPTAVALLEAPGWSQTSTRFELPAPQLLPPQDPGQPWEVRSVVYLVACSEWQGASRR</sequence>
<feature type="transmembrane region" description="Helical" evidence="1">
    <location>
        <begin position="244"/>
        <end position="261"/>
    </location>
</feature>
<gene>
    <name evidence="2" type="ORF">GEMMAAP_15505</name>
</gene>
<dbReference type="KEGG" id="gph:GEMMAAP_15505"/>
<name>A0A143BMI6_9BACT</name>
<proteinExistence type="predicted"/>
<feature type="transmembrane region" description="Helical" evidence="1">
    <location>
        <begin position="97"/>
        <end position="117"/>
    </location>
</feature>
<feature type="transmembrane region" description="Helical" evidence="1">
    <location>
        <begin position="452"/>
        <end position="469"/>
    </location>
</feature>
<protein>
    <submittedName>
        <fullName evidence="2">Uncharacterized protein</fullName>
    </submittedName>
</protein>
<accession>A0A143BMI6</accession>
<feature type="transmembrane region" description="Helical" evidence="1">
    <location>
        <begin position="164"/>
        <end position="182"/>
    </location>
</feature>
<dbReference type="OrthoDB" id="7193381at2"/>
<evidence type="ECO:0000313" key="2">
    <source>
        <dbReference type="EMBL" id="AMW05823.1"/>
    </source>
</evidence>
<feature type="transmembrane region" description="Helical" evidence="1">
    <location>
        <begin position="138"/>
        <end position="158"/>
    </location>
</feature>
<evidence type="ECO:0000256" key="1">
    <source>
        <dbReference type="SAM" id="Phobius"/>
    </source>
</evidence>
<dbReference type="RefSeq" id="WP_026848462.1">
    <property type="nucleotide sequence ID" value="NZ_CP011454.1"/>
</dbReference>
<reference evidence="2 3" key="1">
    <citation type="journal article" date="2014" name="Proc. Natl. Acad. Sci. U.S.A.">
        <title>Functional type 2 photosynthetic reaction centers found in the rare bacterial phylum Gemmatimonadetes.</title>
        <authorList>
            <person name="Zeng Y."/>
            <person name="Feng F."/>
            <person name="Medova H."/>
            <person name="Dean J."/>
            <person name="Koblizek M."/>
        </authorList>
    </citation>
    <scope>NUCLEOTIDE SEQUENCE [LARGE SCALE GENOMIC DNA]</scope>
    <source>
        <strain evidence="2 3">AP64</strain>
    </source>
</reference>
<keyword evidence="1" id="KW-0472">Membrane</keyword>
<dbReference type="STRING" id="1379270.GEMMAAP_15505"/>
<dbReference type="Proteomes" id="UP000076404">
    <property type="component" value="Chromosome"/>
</dbReference>
<feature type="transmembrane region" description="Helical" evidence="1">
    <location>
        <begin position="268"/>
        <end position="287"/>
    </location>
</feature>
<feature type="transmembrane region" description="Helical" evidence="1">
    <location>
        <begin position="64"/>
        <end position="85"/>
    </location>
</feature>
<dbReference type="eggNOG" id="ENOG503277R">
    <property type="taxonomic scope" value="Bacteria"/>
</dbReference>
<feature type="transmembrane region" description="Helical" evidence="1">
    <location>
        <begin position="189"/>
        <end position="210"/>
    </location>
</feature>
<keyword evidence="1" id="KW-1133">Transmembrane helix</keyword>
<dbReference type="EMBL" id="CP011454">
    <property type="protein sequence ID" value="AMW05823.1"/>
    <property type="molecule type" value="Genomic_DNA"/>
</dbReference>
<reference evidence="2 3" key="2">
    <citation type="journal article" date="2016" name="Environ. Microbiol. Rep.">
        <title>Metagenomic evidence for the presence of phototrophic Gemmatimonadetes bacteria in diverse environments.</title>
        <authorList>
            <person name="Zeng Y."/>
            <person name="Baumbach J."/>
            <person name="Barbosa E.G."/>
            <person name="Azevedo V."/>
            <person name="Zhang C."/>
            <person name="Koblizek M."/>
        </authorList>
    </citation>
    <scope>NUCLEOTIDE SEQUENCE [LARGE SCALE GENOMIC DNA]</scope>
    <source>
        <strain evidence="2 3">AP64</strain>
    </source>
</reference>
<feature type="transmembrane region" description="Helical" evidence="1">
    <location>
        <begin position="343"/>
        <end position="367"/>
    </location>
</feature>
<feature type="transmembrane region" description="Helical" evidence="1">
    <location>
        <begin position="303"/>
        <end position="322"/>
    </location>
</feature>
<feature type="transmembrane region" description="Helical" evidence="1">
    <location>
        <begin position="387"/>
        <end position="410"/>
    </location>
</feature>
<organism evidence="2 3">
    <name type="scientific">Gemmatimonas phototrophica</name>
    <dbReference type="NCBI Taxonomy" id="1379270"/>
    <lineage>
        <taxon>Bacteria</taxon>
        <taxon>Pseudomonadati</taxon>
        <taxon>Gemmatimonadota</taxon>
        <taxon>Gemmatimonadia</taxon>
        <taxon>Gemmatimonadales</taxon>
        <taxon>Gemmatimonadaceae</taxon>
        <taxon>Gemmatimonas</taxon>
    </lineage>
</organism>
<keyword evidence="1" id="KW-0812">Transmembrane</keyword>
<dbReference type="AlphaFoldDB" id="A0A143BMI6"/>
<feature type="transmembrane region" description="Helical" evidence="1">
    <location>
        <begin position="422"/>
        <end position="446"/>
    </location>
</feature>
<keyword evidence="3" id="KW-1185">Reference proteome</keyword>